<dbReference type="Gene3D" id="3.40.190.10">
    <property type="entry name" value="Periplasmic binding protein-like II"/>
    <property type="match status" value="2"/>
</dbReference>
<evidence type="ECO:0000256" key="3">
    <source>
        <dbReference type="ARBA" id="ARBA00022729"/>
    </source>
</evidence>
<dbReference type="EMBL" id="RXMA01000005">
    <property type="protein sequence ID" value="RTR21896.1"/>
    <property type="molecule type" value="Genomic_DNA"/>
</dbReference>
<keyword evidence="3" id="KW-0732">Signal</keyword>
<dbReference type="AlphaFoldDB" id="A0A3S0KC96"/>
<sequence length="413" mass="43827">MGRAPVSFAPFSLIGIRGRPSAGACACGGNPGVNHAFTVQKIDSAAMDRCPARKTARGGPHRTDGPMTILRTIRCLALRMLCLAVLCLAATPPASAGTLERVRAAGILRCGVTAAGLGLSALDEAGVWRGFFPDLCRAVAIATLGRDDPVVFVEVGAENRFSVLRDRLVDVVMDAATWTQEREHSQDVAFPVVYLFDTQAVMVHRALGIAALPQAAGGSVCVVDGTMAASGIDGWIARSGTRLMVKRFRSTEGALGAFFNHHCDLYTGHRLALHGQRAQSAPSPQDYTILPDAITRTPLSPMVRNDDRAWEAIIRWTVLALLAAEEKGVTSANAAARKSTGDAETRRLLGGVPGFGQDLGLDDGWALRVIGWVGHYGELYDRHLGRRSDLGIERGANALWNAGGLHQAPPLGG</sequence>
<dbReference type="GO" id="GO:0006865">
    <property type="term" value="P:amino acid transport"/>
    <property type="evidence" value="ECO:0007669"/>
    <property type="project" value="TreeGrafter"/>
</dbReference>
<dbReference type="PANTHER" id="PTHR30085:SF6">
    <property type="entry name" value="ABC TRANSPORTER GLUTAMINE-BINDING PROTEIN GLNH"/>
    <property type="match status" value="1"/>
</dbReference>
<gene>
    <name evidence="5" type="ORF">EJ903_07170</name>
</gene>
<dbReference type="InterPro" id="IPR051455">
    <property type="entry name" value="Bact_solute-bind_prot3"/>
</dbReference>
<dbReference type="PANTHER" id="PTHR30085">
    <property type="entry name" value="AMINO ACID ABC TRANSPORTER PERMEASE"/>
    <property type="match status" value="1"/>
</dbReference>
<dbReference type="SUPFAM" id="SSF53850">
    <property type="entry name" value="Periplasmic binding protein-like II"/>
    <property type="match status" value="1"/>
</dbReference>
<evidence type="ECO:0000256" key="1">
    <source>
        <dbReference type="ARBA" id="ARBA00010333"/>
    </source>
</evidence>
<name>A0A3S0KC96_9PROT</name>
<evidence type="ECO:0000256" key="2">
    <source>
        <dbReference type="ARBA" id="ARBA00022448"/>
    </source>
</evidence>
<keyword evidence="6" id="KW-1185">Reference proteome</keyword>
<evidence type="ECO:0000313" key="6">
    <source>
        <dbReference type="Proteomes" id="UP000277007"/>
    </source>
</evidence>
<proteinExistence type="inferred from homology"/>
<dbReference type="InterPro" id="IPR001638">
    <property type="entry name" value="Solute-binding_3/MltF_N"/>
</dbReference>
<dbReference type="Proteomes" id="UP000277007">
    <property type="component" value="Unassembled WGS sequence"/>
</dbReference>
<organism evidence="5 6">
    <name type="scientific">Azospirillum griseum</name>
    <dbReference type="NCBI Taxonomy" id="2496639"/>
    <lineage>
        <taxon>Bacteria</taxon>
        <taxon>Pseudomonadati</taxon>
        <taxon>Pseudomonadota</taxon>
        <taxon>Alphaproteobacteria</taxon>
        <taxon>Rhodospirillales</taxon>
        <taxon>Azospirillaceae</taxon>
        <taxon>Azospirillum</taxon>
    </lineage>
</organism>
<comment type="caution">
    <text evidence="5">The sequence shown here is derived from an EMBL/GenBank/DDBJ whole genome shotgun (WGS) entry which is preliminary data.</text>
</comment>
<keyword evidence="2" id="KW-0813">Transport</keyword>
<comment type="similarity">
    <text evidence="1">Belongs to the bacterial solute-binding protein 3 family.</text>
</comment>
<dbReference type="Pfam" id="PF00497">
    <property type="entry name" value="SBP_bac_3"/>
    <property type="match status" value="1"/>
</dbReference>
<evidence type="ECO:0000313" key="5">
    <source>
        <dbReference type="EMBL" id="RTR21896.1"/>
    </source>
</evidence>
<accession>A0A3S0KC96</accession>
<reference evidence="5 6" key="1">
    <citation type="submission" date="2018-12" db="EMBL/GenBank/DDBJ databases">
        <authorList>
            <person name="Yang Y."/>
        </authorList>
    </citation>
    <scope>NUCLEOTIDE SEQUENCE [LARGE SCALE GENOMIC DNA]</scope>
    <source>
        <strain evidence="5 6">L-25-5w-1</strain>
    </source>
</reference>
<evidence type="ECO:0000259" key="4">
    <source>
        <dbReference type="SMART" id="SM00062"/>
    </source>
</evidence>
<protein>
    <submittedName>
        <fullName evidence="5">Transporter substrate-binding domain-containing protein</fullName>
    </submittedName>
</protein>
<feature type="domain" description="Solute-binding protein family 3/N-terminal" evidence="4">
    <location>
        <begin position="107"/>
        <end position="332"/>
    </location>
</feature>
<dbReference type="SMART" id="SM00062">
    <property type="entry name" value="PBPb"/>
    <property type="match status" value="1"/>
</dbReference>